<evidence type="ECO:0000313" key="4">
    <source>
        <dbReference type="Proteomes" id="UP000510682"/>
    </source>
</evidence>
<reference evidence="3 4" key="2">
    <citation type="submission" date="2020-07" db="EMBL/GenBank/DDBJ databases">
        <authorList>
            <person name="Yu X."/>
        </authorList>
    </citation>
    <scope>NUCLEOTIDE SEQUENCE [LARGE SCALE GENOMIC DNA]</scope>
    <source>
        <strain evidence="4">24</strain>
    </source>
</reference>
<keyword evidence="3" id="KW-0808">Transferase</keyword>
<accession>A0A7D6E1A0</accession>
<name>A0A7D6E1A0_9MYCO</name>
<reference evidence="4" key="1">
    <citation type="submission" date="2020-07" db="EMBL/GenBank/DDBJ databases">
        <title>Description of Mycobacterium gordonae subsp. intergordonae subsp.nov. and Mycobacterium gordonae subsp. gordonae subsp. nov.</title>
        <authorList>
            <person name="Yu X."/>
        </authorList>
    </citation>
    <scope>NUCLEOTIDE SEQUENCE [LARGE SCALE GENOMIC DNA]</scope>
    <source>
        <strain evidence="4">24</strain>
    </source>
</reference>
<dbReference type="Gene3D" id="3.40.50.720">
    <property type="entry name" value="NAD(P)-binding Rossmann-like Domain"/>
    <property type="match status" value="1"/>
</dbReference>
<dbReference type="Proteomes" id="UP000510682">
    <property type="component" value="Chromosome"/>
</dbReference>
<evidence type="ECO:0000259" key="1">
    <source>
        <dbReference type="Pfam" id="PF01408"/>
    </source>
</evidence>
<organism evidence="3 4">
    <name type="scientific">Mycobacterium vicinigordonae</name>
    <dbReference type="NCBI Taxonomy" id="1719132"/>
    <lineage>
        <taxon>Bacteria</taxon>
        <taxon>Bacillati</taxon>
        <taxon>Actinomycetota</taxon>
        <taxon>Actinomycetes</taxon>
        <taxon>Mycobacteriales</taxon>
        <taxon>Mycobacteriaceae</taxon>
        <taxon>Mycobacterium</taxon>
    </lineage>
</organism>
<protein>
    <submittedName>
        <fullName evidence="3">Diacylglycerol kinase</fullName>
    </submittedName>
</protein>
<dbReference type="AlphaFoldDB" id="A0A7D6E1A0"/>
<feature type="domain" description="Gfo/Idh/MocA-like oxidoreductase N-terminal" evidence="1">
    <location>
        <begin position="5"/>
        <end position="109"/>
    </location>
</feature>
<dbReference type="RefSeq" id="WP_180918533.1">
    <property type="nucleotide sequence ID" value="NZ_CP059165.1"/>
</dbReference>
<evidence type="ECO:0000313" key="3">
    <source>
        <dbReference type="EMBL" id="QLL09787.1"/>
    </source>
</evidence>
<proteinExistence type="predicted"/>
<dbReference type="KEGG" id="mgor:H0P51_13565"/>
<gene>
    <name evidence="3" type="ORF">H0P51_13565</name>
</gene>
<dbReference type="GO" id="GO:0000166">
    <property type="term" value="F:nucleotide binding"/>
    <property type="evidence" value="ECO:0007669"/>
    <property type="project" value="InterPro"/>
</dbReference>
<dbReference type="EMBL" id="CP059165">
    <property type="protein sequence ID" value="QLL09787.1"/>
    <property type="molecule type" value="Genomic_DNA"/>
</dbReference>
<dbReference type="CDD" id="cd24146">
    <property type="entry name" value="nat-AmDH_N_like"/>
    <property type="match status" value="1"/>
</dbReference>
<dbReference type="GO" id="GO:0016301">
    <property type="term" value="F:kinase activity"/>
    <property type="evidence" value="ECO:0007669"/>
    <property type="project" value="UniProtKB-KW"/>
</dbReference>
<sequence>MTEPIRVVQWGTGNTGSVALQAILNSPALELAGVWARNPAYAAGALAGCATPAPVWNDIESVVAAAPDCVCYMATDRGRHQDVVAEFCRLLSAGINVVTTSYPMLVHPAGAGPDTQRRIEDACAAGGTSFLCTGVEPGFMADALVLHLTSLSREITAIRVQEAMNVGTYRGRRWRSGLGNDVATDAQHYVAGSIAQNWMGPMTMLAEGLGATLDRVYEVREIEPAGRDFTVPAGTYRANQVAALHFEVIGEVDGAPMFVIEHVYRLIDDIAPHWPQPADPGRRTTRIRIAGSPDIDVDVALGGAGLDATQQGVLATVMRAVNAIPILVAATPGMHSPLELPLITGRAAIERSMRRTNVGVG</sequence>
<keyword evidence="3" id="KW-0418">Kinase</keyword>
<reference evidence="4" key="3">
    <citation type="submission" date="2023-07" db="EMBL/GenBank/DDBJ databases">
        <title>Description of Mycobacterium gordonae subsp. intergordonae subsp.nov. and Mycobacterium gordonae subsp. gordonae subsp. nov.</title>
        <authorList>
            <person name="Huang H."/>
        </authorList>
    </citation>
    <scope>NUCLEOTIDE SEQUENCE [LARGE SCALE GENOMIC DNA]</scope>
    <source>
        <strain evidence="4">24</strain>
    </source>
</reference>
<dbReference type="SUPFAM" id="SSF51735">
    <property type="entry name" value="NAD(P)-binding Rossmann-fold domains"/>
    <property type="match status" value="1"/>
</dbReference>
<dbReference type="Pfam" id="PF19328">
    <property type="entry name" value="DAP_DH_C"/>
    <property type="match status" value="1"/>
</dbReference>
<dbReference type="InterPro" id="IPR000683">
    <property type="entry name" value="Gfo/Idh/MocA-like_OxRdtase_N"/>
</dbReference>
<evidence type="ECO:0000259" key="2">
    <source>
        <dbReference type="Pfam" id="PF19328"/>
    </source>
</evidence>
<dbReference type="Pfam" id="PF01408">
    <property type="entry name" value="GFO_IDH_MocA"/>
    <property type="match status" value="1"/>
</dbReference>
<dbReference type="InterPro" id="IPR036291">
    <property type="entry name" value="NAD(P)-bd_dom_sf"/>
</dbReference>
<feature type="domain" description="2,4-diaminopentanoate dehydrogenase C-terminal" evidence="2">
    <location>
        <begin position="139"/>
        <end position="345"/>
    </location>
</feature>
<dbReference type="InterPro" id="IPR045760">
    <property type="entry name" value="DAP_DH_C"/>
</dbReference>
<keyword evidence="4" id="KW-1185">Reference proteome</keyword>